<evidence type="ECO:0000313" key="3">
    <source>
        <dbReference type="EMBL" id="MBM7556653.1"/>
    </source>
</evidence>
<gene>
    <name evidence="3" type="ORF">JOC47_001504</name>
</gene>
<reference evidence="3" key="1">
    <citation type="submission" date="2021-01" db="EMBL/GenBank/DDBJ databases">
        <title>Genomic Encyclopedia of Type Strains, Phase IV (KMG-IV): sequencing the most valuable type-strain genomes for metagenomic binning, comparative biology and taxonomic classification.</title>
        <authorList>
            <person name="Goeker M."/>
        </authorList>
    </citation>
    <scope>NUCLEOTIDE SEQUENCE</scope>
    <source>
        <strain evidence="3">DSM 23230</strain>
    </source>
</reference>
<dbReference type="CDD" id="cd00475">
    <property type="entry name" value="Cis_IPPS"/>
    <property type="match status" value="1"/>
</dbReference>
<dbReference type="Proteomes" id="UP000774000">
    <property type="component" value="Unassembled WGS sequence"/>
</dbReference>
<name>A0A938XSG4_9FIRM</name>
<dbReference type="GO" id="GO:0008834">
    <property type="term" value="F:ditrans,polycis-undecaprenyl-diphosphate synthase [(2E,6E)-farnesyl-diphosphate specific] activity"/>
    <property type="evidence" value="ECO:0007669"/>
    <property type="project" value="UniProtKB-EC"/>
</dbReference>
<dbReference type="Gene3D" id="3.40.1180.10">
    <property type="entry name" value="Decaprenyl diphosphate synthase-like"/>
    <property type="match status" value="1"/>
</dbReference>
<keyword evidence="1 3" id="KW-0808">Transferase</keyword>
<proteinExistence type="inferred from homology"/>
<evidence type="ECO:0000256" key="2">
    <source>
        <dbReference type="ARBA" id="ARBA00038453"/>
    </source>
</evidence>
<dbReference type="InterPro" id="IPR036424">
    <property type="entry name" value="UPP_synth-like_sf"/>
</dbReference>
<dbReference type="RefSeq" id="WP_204701428.1">
    <property type="nucleotide sequence ID" value="NZ_JAFBDQ010000006.1"/>
</dbReference>
<protein>
    <submittedName>
        <fullName evidence="3">Undecaprenyl diphosphate synthase</fullName>
        <ecNumber evidence="3">2.5.1.31</ecNumber>
    </submittedName>
</protein>
<dbReference type="PANTHER" id="PTHR10291">
    <property type="entry name" value="DEHYDRODOLICHYL DIPHOSPHATE SYNTHASE FAMILY MEMBER"/>
    <property type="match status" value="1"/>
</dbReference>
<dbReference type="InterPro" id="IPR001441">
    <property type="entry name" value="UPP_synth-like"/>
</dbReference>
<dbReference type="PANTHER" id="PTHR10291:SF43">
    <property type="entry name" value="DEHYDRODOLICHYL DIPHOSPHATE SYNTHASE COMPLEX SUBUNIT DHDDS"/>
    <property type="match status" value="1"/>
</dbReference>
<dbReference type="Pfam" id="PF01255">
    <property type="entry name" value="Prenyltransf"/>
    <property type="match status" value="1"/>
</dbReference>
<comment type="caution">
    <text evidence="3">The sequence shown here is derived from an EMBL/GenBank/DDBJ whole genome shotgun (WGS) entry which is preliminary data.</text>
</comment>
<accession>A0A938XSG4</accession>
<dbReference type="EC" id="2.5.1.31" evidence="3"/>
<evidence type="ECO:0000256" key="1">
    <source>
        <dbReference type="ARBA" id="ARBA00022679"/>
    </source>
</evidence>
<dbReference type="SUPFAM" id="SSF64005">
    <property type="entry name" value="Undecaprenyl diphosphate synthase"/>
    <property type="match status" value="1"/>
</dbReference>
<sequence>MSFPQHIGVIPDGNRRWAEKNGLNKEDGYIYGLAPSLQLLKLCQKTGVEELTYYGFTMDNTKRKNVQTQAFTKACVEAVKMIAEEDADLLVVGNTESPKFPQELLPYTEKRTTFGSGGIKVNFLVNYGWHWDLSNLEENEKQSKKGIISTLKSKQISRIDLIIRWGSRRRLSGFLPAQSVYADFYVVDKYWPDFAPEDFYKALEWYKQQDITLGG</sequence>
<comment type="similarity">
    <text evidence="2">Belongs to the UPP synthase family. Z-FPP synthase subfamily.</text>
</comment>
<organism evidence="3 4">
    <name type="scientific">Halanaerobacter jeridensis</name>
    <dbReference type="NCBI Taxonomy" id="706427"/>
    <lineage>
        <taxon>Bacteria</taxon>
        <taxon>Bacillati</taxon>
        <taxon>Bacillota</taxon>
        <taxon>Clostridia</taxon>
        <taxon>Halanaerobiales</taxon>
        <taxon>Halobacteroidaceae</taxon>
        <taxon>Halanaerobacter</taxon>
    </lineage>
</organism>
<dbReference type="AlphaFoldDB" id="A0A938XSG4"/>
<keyword evidence="4" id="KW-1185">Reference proteome</keyword>
<evidence type="ECO:0000313" key="4">
    <source>
        <dbReference type="Proteomes" id="UP000774000"/>
    </source>
</evidence>
<dbReference type="GO" id="GO:0016094">
    <property type="term" value="P:polyprenol biosynthetic process"/>
    <property type="evidence" value="ECO:0007669"/>
    <property type="project" value="TreeGrafter"/>
</dbReference>
<dbReference type="EMBL" id="JAFBDQ010000006">
    <property type="protein sequence ID" value="MBM7556653.1"/>
    <property type="molecule type" value="Genomic_DNA"/>
</dbReference>